<dbReference type="AlphaFoldDB" id="A0A4R8LSA8"/>
<protein>
    <submittedName>
        <fullName evidence="1">Uncharacterized protein</fullName>
    </submittedName>
</protein>
<gene>
    <name evidence="1" type="ORF">BX592_111229</name>
</gene>
<name>A0A4R8LSA8_9BURK</name>
<evidence type="ECO:0000313" key="2">
    <source>
        <dbReference type="Proteomes" id="UP000295509"/>
    </source>
</evidence>
<dbReference type="Proteomes" id="UP000295509">
    <property type="component" value="Unassembled WGS sequence"/>
</dbReference>
<reference evidence="1 2" key="1">
    <citation type="submission" date="2019-03" db="EMBL/GenBank/DDBJ databases">
        <title>Genomic Encyclopedia of Type Strains, Phase III (KMG-III): the genomes of soil and plant-associated and newly described type strains.</title>
        <authorList>
            <person name="Whitman W."/>
        </authorList>
    </citation>
    <scope>NUCLEOTIDE SEQUENCE [LARGE SCALE GENOMIC DNA]</scope>
    <source>
        <strain evidence="1 2">LMG 29544</strain>
    </source>
</reference>
<dbReference type="EMBL" id="SORE01000011">
    <property type="protein sequence ID" value="TDY48294.1"/>
    <property type="molecule type" value="Genomic_DNA"/>
</dbReference>
<proteinExistence type="predicted"/>
<organism evidence="1 2">
    <name type="scientific">Paraburkholderia rhizosphaerae</name>
    <dbReference type="NCBI Taxonomy" id="480658"/>
    <lineage>
        <taxon>Bacteria</taxon>
        <taxon>Pseudomonadati</taxon>
        <taxon>Pseudomonadota</taxon>
        <taxon>Betaproteobacteria</taxon>
        <taxon>Burkholderiales</taxon>
        <taxon>Burkholderiaceae</taxon>
        <taxon>Paraburkholderia</taxon>
    </lineage>
</organism>
<sequence>MQGRSFFIDRVVSRSREWQCRFPALIAAAHDTESISGGRQIVAAATAETGVRCVLFSNHGSLLDFKATWAELDRAKAWWHFVARWNFFVLANDHDFAAFQNLGPAIGRAIALNAGDAPLSSEDAFAAFLNRAEARARRASGFGLPVAHSSEEMA</sequence>
<dbReference type="OrthoDB" id="9034791at2"/>
<keyword evidence="2" id="KW-1185">Reference proteome</keyword>
<accession>A0A4R8LSA8</accession>
<dbReference type="RefSeq" id="WP_134192910.1">
    <property type="nucleotide sequence ID" value="NZ_JBHLUW010000061.1"/>
</dbReference>
<evidence type="ECO:0000313" key="1">
    <source>
        <dbReference type="EMBL" id="TDY48294.1"/>
    </source>
</evidence>
<comment type="caution">
    <text evidence="1">The sequence shown here is derived from an EMBL/GenBank/DDBJ whole genome shotgun (WGS) entry which is preliminary data.</text>
</comment>